<dbReference type="Proteomes" id="UP000648075">
    <property type="component" value="Unassembled WGS sequence"/>
</dbReference>
<dbReference type="RefSeq" id="WP_189620114.1">
    <property type="nucleotide sequence ID" value="NZ_BMZA01000002.1"/>
</dbReference>
<dbReference type="Pfam" id="PF04773">
    <property type="entry name" value="FecR"/>
    <property type="match status" value="1"/>
</dbReference>
<dbReference type="PANTHER" id="PTHR30273:SF2">
    <property type="entry name" value="PROTEIN FECR"/>
    <property type="match status" value="1"/>
</dbReference>
<reference evidence="3" key="2">
    <citation type="submission" date="2020-09" db="EMBL/GenBank/DDBJ databases">
        <authorList>
            <person name="Sun Q."/>
            <person name="Kim S."/>
        </authorList>
    </citation>
    <scope>NUCLEOTIDE SEQUENCE</scope>
    <source>
        <strain evidence="3">KCTC 32255</strain>
    </source>
</reference>
<dbReference type="InterPro" id="IPR012373">
    <property type="entry name" value="Ferrdict_sens_TM"/>
</dbReference>
<gene>
    <name evidence="3" type="ORF">GCM10011614_11070</name>
</gene>
<dbReference type="InterPro" id="IPR006860">
    <property type="entry name" value="FecR"/>
</dbReference>
<dbReference type="Gene3D" id="2.60.120.1440">
    <property type="match status" value="1"/>
</dbReference>
<sequence length="319" mass="34104">MNRDNEAELPEAMLAEAASWHVRSEDERPDAMDWDAFTDWLEADPRHRHAFDQMALTADAIDRHKTELGVADADEDDDVSPQRGRGALWRWGGLAIAASLAAIVAAPQFLVPAPAVYATQAGSSRIALADGSSVLLAPHSRLTVAGRAQDHMDITGGAIFDIRHDPSRTLTISAGGVSISDIGTRFDVQQQDEAVRVSIAEGRVRVSGQALAQPIALAAGSGLTFDANAGTAIVAPVKAADVGAWQDGRLSYDNAPLALVATDLRRYAGVRVNVPAPLRSRRFSGTLIVDDGEKALRDLVQLMDLRLGGHAGAWRLEQR</sequence>
<dbReference type="EMBL" id="BMZA01000002">
    <property type="protein sequence ID" value="GGY97766.1"/>
    <property type="molecule type" value="Genomic_DNA"/>
</dbReference>
<organism evidence="3 4">
    <name type="scientific">Novosphingobium colocasiae</name>
    <dbReference type="NCBI Taxonomy" id="1256513"/>
    <lineage>
        <taxon>Bacteria</taxon>
        <taxon>Pseudomonadati</taxon>
        <taxon>Pseudomonadota</taxon>
        <taxon>Alphaproteobacteria</taxon>
        <taxon>Sphingomonadales</taxon>
        <taxon>Sphingomonadaceae</taxon>
        <taxon>Novosphingobium</taxon>
    </lineage>
</organism>
<dbReference type="AlphaFoldDB" id="A0A918UET3"/>
<dbReference type="Gene3D" id="3.55.50.30">
    <property type="match status" value="1"/>
</dbReference>
<protein>
    <submittedName>
        <fullName evidence="3">Sensor</fullName>
    </submittedName>
</protein>
<feature type="domain" description="FecR N-terminal" evidence="2">
    <location>
        <begin position="16"/>
        <end position="55"/>
    </location>
</feature>
<dbReference type="GO" id="GO:0016989">
    <property type="term" value="F:sigma factor antagonist activity"/>
    <property type="evidence" value="ECO:0007669"/>
    <property type="project" value="TreeGrafter"/>
</dbReference>
<reference evidence="3" key="1">
    <citation type="journal article" date="2014" name="Int. J. Syst. Evol. Microbiol.">
        <title>Complete genome sequence of Corynebacterium casei LMG S-19264T (=DSM 44701T), isolated from a smear-ripened cheese.</title>
        <authorList>
            <consortium name="US DOE Joint Genome Institute (JGI-PGF)"/>
            <person name="Walter F."/>
            <person name="Albersmeier A."/>
            <person name="Kalinowski J."/>
            <person name="Ruckert C."/>
        </authorList>
    </citation>
    <scope>NUCLEOTIDE SEQUENCE</scope>
    <source>
        <strain evidence="3">KCTC 32255</strain>
    </source>
</reference>
<proteinExistence type="predicted"/>
<accession>A0A918UET3</accession>
<evidence type="ECO:0000259" key="1">
    <source>
        <dbReference type="Pfam" id="PF04773"/>
    </source>
</evidence>
<dbReference type="InterPro" id="IPR032623">
    <property type="entry name" value="FecR_N"/>
</dbReference>
<comment type="caution">
    <text evidence="3">The sequence shown here is derived from an EMBL/GenBank/DDBJ whole genome shotgun (WGS) entry which is preliminary data.</text>
</comment>
<dbReference type="Pfam" id="PF16220">
    <property type="entry name" value="DUF4880"/>
    <property type="match status" value="1"/>
</dbReference>
<dbReference type="PANTHER" id="PTHR30273">
    <property type="entry name" value="PERIPLASMIC SIGNAL SENSOR AND SIGMA FACTOR ACTIVATOR FECR-RELATED"/>
    <property type="match status" value="1"/>
</dbReference>
<feature type="domain" description="FecR protein" evidence="1">
    <location>
        <begin position="117"/>
        <end position="205"/>
    </location>
</feature>
<keyword evidence="4" id="KW-1185">Reference proteome</keyword>
<evidence type="ECO:0000313" key="3">
    <source>
        <dbReference type="EMBL" id="GGY97766.1"/>
    </source>
</evidence>
<evidence type="ECO:0000313" key="4">
    <source>
        <dbReference type="Proteomes" id="UP000648075"/>
    </source>
</evidence>
<dbReference type="PIRSF" id="PIRSF018266">
    <property type="entry name" value="FecR"/>
    <property type="match status" value="1"/>
</dbReference>
<evidence type="ECO:0000259" key="2">
    <source>
        <dbReference type="Pfam" id="PF16220"/>
    </source>
</evidence>
<name>A0A918UET3_9SPHN</name>